<proteinExistence type="predicted"/>
<organism evidence="2 3">
    <name type="scientific">Lachnellula cervina</name>
    <dbReference type="NCBI Taxonomy" id="1316786"/>
    <lineage>
        <taxon>Eukaryota</taxon>
        <taxon>Fungi</taxon>
        <taxon>Dikarya</taxon>
        <taxon>Ascomycota</taxon>
        <taxon>Pezizomycotina</taxon>
        <taxon>Leotiomycetes</taxon>
        <taxon>Helotiales</taxon>
        <taxon>Lachnaceae</taxon>
        <taxon>Lachnellula</taxon>
    </lineage>
</organism>
<evidence type="ECO:0000313" key="3">
    <source>
        <dbReference type="Proteomes" id="UP000481288"/>
    </source>
</evidence>
<dbReference type="CDD" id="cd04301">
    <property type="entry name" value="NAT_SF"/>
    <property type="match status" value="1"/>
</dbReference>
<dbReference type="EMBL" id="QGMG01002915">
    <property type="protein sequence ID" value="TVY34582.1"/>
    <property type="molecule type" value="Genomic_DNA"/>
</dbReference>
<dbReference type="InterPro" id="IPR016181">
    <property type="entry name" value="Acyl_CoA_acyltransferase"/>
</dbReference>
<comment type="caution">
    <text evidence="2">The sequence shown here is derived from an EMBL/GenBank/DDBJ whole genome shotgun (WGS) entry which is preliminary data.</text>
</comment>
<dbReference type="PROSITE" id="PS51186">
    <property type="entry name" value="GNAT"/>
    <property type="match status" value="1"/>
</dbReference>
<dbReference type="SUPFAM" id="SSF55729">
    <property type="entry name" value="Acyl-CoA N-acyltransferases (Nat)"/>
    <property type="match status" value="1"/>
</dbReference>
<reference evidence="2 3" key="1">
    <citation type="submission" date="2018-05" db="EMBL/GenBank/DDBJ databases">
        <title>Whole genome sequencing for identification of molecular markers to develop diagnostic detection tools for the regulated plant pathogen Lachnellula willkommii.</title>
        <authorList>
            <person name="Giroux E."/>
            <person name="Bilodeau G."/>
        </authorList>
    </citation>
    <scope>NUCLEOTIDE SEQUENCE [LARGE SCALE GENOMIC DNA]</scope>
    <source>
        <strain evidence="2 3">CBS 625.97</strain>
    </source>
</reference>
<dbReference type="OrthoDB" id="2115692at2759"/>
<dbReference type="Pfam" id="PF13673">
    <property type="entry name" value="Acetyltransf_10"/>
    <property type="match status" value="1"/>
</dbReference>
<sequence>VGYAKWGFWEGGEERMLEDRMPGRAEGSDGGLWDGFFGALAGERRRNLGDPPRAHVYLDMLCTMPEYRKLGVARLLIEWGCEKADAQGKVAYVDASDAGKPVYMKFGFEQQKPLVLELGGHSITCTSFMRRAKK</sequence>
<accession>A0A7D8YG69</accession>
<dbReference type="GO" id="GO:0016747">
    <property type="term" value="F:acyltransferase activity, transferring groups other than amino-acyl groups"/>
    <property type="evidence" value="ECO:0007669"/>
    <property type="project" value="InterPro"/>
</dbReference>
<name>A0A7D8YG69_9HELO</name>
<protein>
    <recommendedName>
        <fullName evidence="1">N-acetyltransferase domain-containing protein</fullName>
    </recommendedName>
</protein>
<keyword evidence="3" id="KW-1185">Reference proteome</keyword>
<dbReference type="InterPro" id="IPR052523">
    <property type="entry name" value="Trichothecene_AcTrans"/>
</dbReference>
<feature type="non-terminal residue" evidence="2">
    <location>
        <position position="1"/>
    </location>
</feature>
<dbReference type="Gene3D" id="3.40.630.30">
    <property type="match status" value="1"/>
</dbReference>
<dbReference type="PANTHER" id="PTHR42791:SF1">
    <property type="entry name" value="N-ACETYLTRANSFERASE DOMAIN-CONTAINING PROTEIN"/>
    <property type="match status" value="1"/>
</dbReference>
<dbReference type="InterPro" id="IPR000182">
    <property type="entry name" value="GNAT_dom"/>
</dbReference>
<evidence type="ECO:0000313" key="2">
    <source>
        <dbReference type="EMBL" id="TVY34582.1"/>
    </source>
</evidence>
<gene>
    <name evidence="2" type="ORF">LCER1_G009418</name>
</gene>
<dbReference type="Proteomes" id="UP000481288">
    <property type="component" value="Unassembled WGS sequence"/>
</dbReference>
<feature type="domain" description="N-acetyltransferase" evidence="1">
    <location>
        <begin position="1"/>
        <end position="134"/>
    </location>
</feature>
<dbReference type="AlphaFoldDB" id="A0A7D8YG69"/>
<evidence type="ECO:0000259" key="1">
    <source>
        <dbReference type="PROSITE" id="PS51186"/>
    </source>
</evidence>
<dbReference type="PANTHER" id="PTHR42791">
    <property type="entry name" value="GNAT FAMILY ACETYLTRANSFERASE"/>
    <property type="match status" value="1"/>
</dbReference>